<dbReference type="PANTHER" id="PTHR16465">
    <property type="entry name" value="NUCLEASE-RELATED"/>
    <property type="match status" value="1"/>
</dbReference>
<sequence length="248" mass="29357">MGRRYYCDYCDRSFQDNMHNRKKHLNGVQHHRAKKAWFDHFRDTAAILYDEQTKKPCRKFLQKGICDFGPNCRFSHMSEEDFFHLQRQVEEEQQRREDSKDRTKPDQTVEEWLSRREKKQSAISTKGDKKTEEDNEEGQAKMNVPPQLLSIPDLPPSLLPPPPGGWKVKVLHHLKNGSGDCRRNICFCGIRISWMCPLHYKCWKAGSLEEKGGNRRILLYIKPPFEFTETKMISPIHYISPRTNKMKY</sequence>
<evidence type="ECO:0000256" key="3">
    <source>
        <dbReference type="ARBA" id="ARBA00022723"/>
    </source>
</evidence>
<reference evidence="14" key="1">
    <citation type="submission" date="2021-04" db="EMBL/GenBank/DDBJ databases">
        <authorList>
            <consortium name="Wellcome Sanger Institute Data Sharing"/>
        </authorList>
    </citation>
    <scope>NUCLEOTIDE SEQUENCE [LARGE SCALE GENOMIC DNA]</scope>
</reference>
<dbReference type="FunFam" id="3.30.160.60:FF:000741">
    <property type="entry name" value="Zinc finger matrin-type protein 5"/>
    <property type="match status" value="1"/>
</dbReference>
<dbReference type="Pfam" id="PF18044">
    <property type="entry name" value="zf-CCCH_4"/>
    <property type="match status" value="1"/>
</dbReference>
<evidence type="ECO:0000256" key="9">
    <source>
        <dbReference type="ARBA" id="ARBA00067764"/>
    </source>
</evidence>
<keyword evidence="3 11" id="KW-0479">Metal-binding</keyword>
<evidence type="ECO:0000259" key="13">
    <source>
        <dbReference type="PROSITE" id="PS50103"/>
    </source>
</evidence>
<dbReference type="GO" id="GO:0005689">
    <property type="term" value="C:U12-type spliceosomal complex"/>
    <property type="evidence" value="ECO:0007669"/>
    <property type="project" value="TreeGrafter"/>
</dbReference>
<dbReference type="PANTHER" id="PTHR16465:SF0">
    <property type="entry name" value="ZINC FINGER MATRIN-TYPE PROTEIN 5"/>
    <property type="match status" value="1"/>
</dbReference>
<evidence type="ECO:0000313" key="15">
    <source>
        <dbReference type="Proteomes" id="UP000472265"/>
    </source>
</evidence>
<evidence type="ECO:0000256" key="10">
    <source>
        <dbReference type="ARBA" id="ARBA00076547"/>
    </source>
</evidence>
<name>A0A671XL72_SPAAU</name>
<keyword evidence="7" id="KW-0508">mRNA splicing</keyword>
<feature type="zinc finger region" description="C3H1-type" evidence="11">
    <location>
        <begin position="51"/>
        <end position="79"/>
    </location>
</feature>
<dbReference type="PROSITE" id="PS50103">
    <property type="entry name" value="ZF_C3H1"/>
    <property type="match status" value="1"/>
</dbReference>
<evidence type="ECO:0000256" key="1">
    <source>
        <dbReference type="ARBA" id="ARBA00004123"/>
    </source>
</evidence>
<dbReference type="GO" id="GO:0006397">
    <property type="term" value="P:mRNA processing"/>
    <property type="evidence" value="ECO:0007669"/>
    <property type="project" value="UniProtKB-KW"/>
</dbReference>
<accession>A0A671XL72</accession>
<dbReference type="InterPro" id="IPR000571">
    <property type="entry name" value="Znf_CCCH"/>
</dbReference>
<keyword evidence="4" id="KW-0747">Spliceosome</keyword>
<dbReference type="GO" id="GO:0008380">
    <property type="term" value="P:RNA splicing"/>
    <property type="evidence" value="ECO:0007669"/>
    <property type="project" value="UniProtKB-KW"/>
</dbReference>
<keyword evidence="6 11" id="KW-0862">Zinc</keyword>
<keyword evidence="8" id="KW-0539">Nucleus</keyword>
<dbReference type="GeneTree" id="ENSGT00390000009869"/>
<evidence type="ECO:0000313" key="14">
    <source>
        <dbReference type="Ensembl" id="ENSSAUP00010051839.1"/>
    </source>
</evidence>
<comment type="subcellular location">
    <subcellularLocation>
        <location evidence="1">Nucleus</location>
    </subcellularLocation>
</comment>
<feature type="domain" description="C3H1-type" evidence="13">
    <location>
        <begin position="51"/>
        <end position="79"/>
    </location>
</feature>
<dbReference type="InterPro" id="IPR013085">
    <property type="entry name" value="U1-CZ_Znf_C2H2"/>
</dbReference>
<keyword evidence="15" id="KW-1185">Reference proteome</keyword>
<evidence type="ECO:0000256" key="5">
    <source>
        <dbReference type="ARBA" id="ARBA00022771"/>
    </source>
</evidence>
<evidence type="ECO:0000256" key="2">
    <source>
        <dbReference type="ARBA" id="ARBA00022664"/>
    </source>
</evidence>
<dbReference type="Pfam" id="PF06220">
    <property type="entry name" value="zf-U1"/>
    <property type="match status" value="1"/>
</dbReference>
<evidence type="ECO:0000256" key="7">
    <source>
        <dbReference type="ARBA" id="ARBA00023187"/>
    </source>
</evidence>
<protein>
    <recommendedName>
        <fullName evidence="9">Zinc finger matrin-type protein 5</fullName>
    </recommendedName>
    <alternativeName>
        <fullName evidence="10">U11/U12 small nuclear ribonucleoprotein 20 kDa protein</fullName>
    </alternativeName>
</protein>
<dbReference type="FunCoup" id="A0A671XL72">
    <property type="interactions" value="299"/>
</dbReference>
<dbReference type="InterPro" id="IPR036855">
    <property type="entry name" value="Znf_CCCH_sf"/>
</dbReference>
<dbReference type="SUPFAM" id="SSF57667">
    <property type="entry name" value="beta-beta-alpha zinc fingers"/>
    <property type="match status" value="1"/>
</dbReference>
<evidence type="ECO:0000256" key="12">
    <source>
        <dbReference type="SAM" id="MobiDB-lite"/>
    </source>
</evidence>
<evidence type="ECO:0000256" key="8">
    <source>
        <dbReference type="ARBA" id="ARBA00023242"/>
    </source>
</evidence>
<dbReference type="Proteomes" id="UP000472265">
    <property type="component" value="Chromosome 12"/>
</dbReference>
<dbReference type="Ensembl" id="ENSSAUT00010054514.1">
    <property type="protein sequence ID" value="ENSSAUP00010051839.1"/>
    <property type="gene ID" value="ENSSAUG00010021524.1"/>
</dbReference>
<dbReference type="InterPro" id="IPR036236">
    <property type="entry name" value="Znf_C2H2_sf"/>
</dbReference>
<dbReference type="GO" id="GO:0008270">
    <property type="term" value="F:zinc ion binding"/>
    <property type="evidence" value="ECO:0007669"/>
    <property type="project" value="UniProtKB-KW"/>
</dbReference>
<evidence type="ECO:0000256" key="11">
    <source>
        <dbReference type="PROSITE-ProRule" id="PRU00723"/>
    </source>
</evidence>
<dbReference type="InterPro" id="IPR041367">
    <property type="entry name" value="Znf-CCCH_4"/>
</dbReference>
<feature type="compositionally biased region" description="Basic and acidic residues" evidence="12">
    <location>
        <begin position="88"/>
        <end position="115"/>
    </location>
</feature>
<keyword evidence="5 11" id="KW-0863">Zinc-finger</keyword>
<feature type="region of interest" description="Disordered" evidence="12">
    <location>
        <begin position="88"/>
        <end position="147"/>
    </location>
</feature>
<dbReference type="SUPFAM" id="SSF90229">
    <property type="entry name" value="CCCH zinc finger"/>
    <property type="match status" value="1"/>
</dbReference>
<dbReference type="InParanoid" id="A0A671XL72"/>
<dbReference type="Gene3D" id="4.10.1000.10">
    <property type="entry name" value="Zinc finger, CCCH-type"/>
    <property type="match status" value="1"/>
</dbReference>
<gene>
    <name evidence="14" type="primary">zmat5</name>
</gene>
<evidence type="ECO:0000256" key="6">
    <source>
        <dbReference type="ARBA" id="ARBA00022833"/>
    </source>
</evidence>
<proteinExistence type="predicted"/>
<reference evidence="14" key="2">
    <citation type="submission" date="2025-08" db="UniProtKB">
        <authorList>
            <consortium name="Ensembl"/>
        </authorList>
    </citation>
    <scope>IDENTIFICATION</scope>
</reference>
<organism evidence="14 15">
    <name type="scientific">Sparus aurata</name>
    <name type="common">Gilthead sea bream</name>
    <dbReference type="NCBI Taxonomy" id="8175"/>
    <lineage>
        <taxon>Eukaryota</taxon>
        <taxon>Metazoa</taxon>
        <taxon>Chordata</taxon>
        <taxon>Craniata</taxon>
        <taxon>Vertebrata</taxon>
        <taxon>Euteleostomi</taxon>
        <taxon>Actinopterygii</taxon>
        <taxon>Neopterygii</taxon>
        <taxon>Teleostei</taxon>
        <taxon>Neoteleostei</taxon>
        <taxon>Acanthomorphata</taxon>
        <taxon>Eupercaria</taxon>
        <taxon>Spariformes</taxon>
        <taxon>Sparidae</taxon>
        <taxon>Sparus</taxon>
    </lineage>
</organism>
<dbReference type="AlphaFoldDB" id="A0A671XL72"/>
<keyword evidence="2" id="KW-0507">mRNA processing</keyword>
<dbReference type="Gene3D" id="3.30.160.60">
    <property type="entry name" value="Classic Zinc Finger"/>
    <property type="match status" value="1"/>
</dbReference>
<reference evidence="14" key="3">
    <citation type="submission" date="2025-09" db="UniProtKB">
        <authorList>
            <consortium name="Ensembl"/>
        </authorList>
    </citation>
    <scope>IDENTIFICATION</scope>
</reference>
<dbReference type="SMART" id="SM00356">
    <property type="entry name" value="ZnF_C3H1"/>
    <property type="match status" value="1"/>
</dbReference>
<evidence type="ECO:0000256" key="4">
    <source>
        <dbReference type="ARBA" id="ARBA00022728"/>
    </source>
</evidence>